<evidence type="ECO:0000256" key="8">
    <source>
        <dbReference type="SAM" id="MobiDB-lite"/>
    </source>
</evidence>
<feature type="compositionally biased region" description="Polar residues" evidence="8">
    <location>
        <begin position="11"/>
        <end position="21"/>
    </location>
</feature>
<dbReference type="InterPro" id="IPR051098">
    <property type="entry name" value="NeuroDiff_E-box_TFs"/>
</dbReference>
<protein>
    <recommendedName>
        <fullName evidence="6">Transcription factor E2-alpha</fullName>
    </recommendedName>
    <alternativeName>
        <fullName evidence="7">Transcription factor 3</fullName>
    </alternativeName>
</protein>
<evidence type="ECO:0000256" key="3">
    <source>
        <dbReference type="ARBA" id="ARBA00023125"/>
    </source>
</evidence>
<dbReference type="GO" id="GO:0046983">
    <property type="term" value="F:protein dimerization activity"/>
    <property type="evidence" value="ECO:0007669"/>
    <property type="project" value="InterPro"/>
</dbReference>
<reference evidence="10 11" key="1">
    <citation type="submission" date="2014-04" db="EMBL/GenBank/DDBJ databases">
        <title>Genome evolution of avian class.</title>
        <authorList>
            <person name="Zhang G."/>
            <person name="Li C."/>
        </authorList>
    </citation>
    <scope>NUCLEOTIDE SEQUENCE [LARGE SCALE GENOMIC DNA]</scope>
    <source>
        <strain evidence="10">BGI_N302</strain>
    </source>
</reference>
<dbReference type="Pfam" id="PF00010">
    <property type="entry name" value="HLH"/>
    <property type="match status" value="1"/>
</dbReference>
<feature type="compositionally biased region" description="Low complexity" evidence="8">
    <location>
        <begin position="479"/>
        <end position="493"/>
    </location>
</feature>
<dbReference type="GO" id="GO:0000978">
    <property type="term" value="F:RNA polymerase II cis-regulatory region sequence-specific DNA binding"/>
    <property type="evidence" value="ECO:0007669"/>
    <property type="project" value="TreeGrafter"/>
</dbReference>
<dbReference type="PANTHER" id="PTHR11793">
    <property type="entry name" value="BASIC HELIX-LOOP-HELIX TRANSCRIPTION FACTOR"/>
    <property type="match status" value="1"/>
</dbReference>
<evidence type="ECO:0000313" key="10">
    <source>
        <dbReference type="EMBL" id="KFO53553.1"/>
    </source>
</evidence>
<keyword evidence="3" id="KW-0238">DNA-binding</keyword>
<keyword evidence="5" id="KW-0539">Nucleus</keyword>
<gene>
    <name evidence="10" type="ORF">N302_02412</name>
</gene>
<dbReference type="InterPro" id="IPR036638">
    <property type="entry name" value="HLH_DNA-bd_sf"/>
</dbReference>
<dbReference type="AlphaFoldDB" id="A0A091E619"/>
<dbReference type="GO" id="GO:0005634">
    <property type="term" value="C:nucleus"/>
    <property type="evidence" value="ECO:0007669"/>
    <property type="project" value="UniProtKB-SubCell"/>
</dbReference>
<dbReference type="SMART" id="SM00353">
    <property type="entry name" value="HLH"/>
    <property type="match status" value="1"/>
</dbReference>
<evidence type="ECO:0000313" key="11">
    <source>
        <dbReference type="Proteomes" id="UP000052976"/>
    </source>
</evidence>
<dbReference type="GO" id="GO:0000981">
    <property type="term" value="F:DNA-binding transcription factor activity, RNA polymerase II-specific"/>
    <property type="evidence" value="ECO:0007669"/>
    <property type="project" value="TreeGrafter"/>
</dbReference>
<feature type="region of interest" description="Disordered" evidence="8">
    <location>
        <begin position="453"/>
        <end position="571"/>
    </location>
</feature>
<dbReference type="SUPFAM" id="SSF47459">
    <property type="entry name" value="HLH, helix-loop-helix DNA-binding domain"/>
    <property type="match status" value="1"/>
</dbReference>
<feature type="compositionally biased region" description="Polar residues" evidence="8">
    <location>
        <begin position="37"/>
        <end position="47"/>
    </location>
</feature>
<feature type="region of interest" description="Disordered" evidence="8">
    <location>
        <begin position="119"/>
        <end position="173"/>
    </location>
</feature>
<evidence type="ECO:0000256" key="1">
    <source>
        <dbReference type="ARBA" id="ARBA00004123"/>
    </source>
</evidence>
<dbReference type="FunFam" id="4.10.280.10:FF:000001">
    <property type="entry name" value="Putative transcription factor 12"/>
    <property type="match status" value="1"/>
</dbReference>
<keyword evidence="4" id="KW-0804">Transcription</keyword>
<dbReference type="Gene3D" id="4.10.280.10">
    <property type="entry name" value="Helix-loop-helix DNA-binding domain"/>
    <property type="match status" value="1"/>
</dbReference>
<keyword evidence="2" id="KW-0805">Transcription regulation</keyword>
<dbReference type="PANTHER" id="PTHR11793:SF7">
    <property type="entry name" value="TRANSCRIPTION FACTOR E2-ALPHA"/>
    <property type="match status" value="1"/>
</dbReference>
<dbReference type="EMBL" id="KK717975">
    <property type="protein sequence ID" value="KFO53553.1"/>
    <property type="molecule type" value="Genomic_DNA"/>
</dbReference>
<accession>A0A091E619</accession>
<dbReference type="CDD" id="cd18945">
    <property type="entry name" value="bHLH_E-protein_TCF4_E2-2"/>
    <property type="match status" value="1"/>
</dbReference>
<feature type="compositionally biased region" description="Basic and acidic residues" evidence="8">
    <location>
        <begin position="561"/>
        <end position="571"/>
    </location>
</feature>
<feature type="compositionally biased region" description="Low complexity" evidence="8">
    <location>
        <begin position="344"/>
        <end position="355"/>
    </location>
</feature>
<sequence>MFPLPVANGKNRPTTLASTQFGGSGLDERPGSGSWGTGDQNSSTFDQGRSYGEGPHYGEHRDLPSHNSISSSPFLGAGLVGGSRVQPVLPLLHEPCHHSEGAFLSPCLQPGFLPSEMGIASPSTLSPTGGKGGSQYFSYPNNPRRRGAESSIDGQPKKVRKVPPGLPSSVRSSRRCCGGGGAGWIHGKVNSLPPALLRTPGPSIAAILPPLFSRWVPGLGGFSFPKRTVCARQSPAPAPPLLSAGFKKNDYRFQNESKGMKISWAVLGSLAQGRVGTGGTSYNHGKRNWSGVETSAGAGQVLGTTEAWCCSAKTTLQRPHGRTCRVALLTIPLLSLQIYSPDHSSNNFSSNPSTPVGSPQGLAGSSQWPRASGAGALSPSYEGSLHTLQNKMEDRLDEAIHVLRNHAVGQTSAMPSNHGDMHGLLGSAPPHSAAVGSLGQAFPASVMALGNRHPSLVGGGHPEDGLSSNPSLLHNHVTLPSQPSSLPDLSRQQDTYSGLSGGLGRSSVSSGTSEIKREEKEDEENTSVADNSEEEKKELKPSRNRTSQDEDEEDDLLPPEQKAERERERRVANNARERLRVRDINEAFKELGRMCQLHLNSEKPQTKLLILHQAVSVILNLEQQVRERNLNPKAACLKRREEEKVSGVVGDPQMTLSASHPGLGDGHNPVGHM</sequence>
<feature type="domain" description="BHLH" evidence="9">
    <location>
        <begin position="568"/>
        <end position="621"/>
    </location>
</feature>
<feature type="region of interest" description="Disordered" evidence="8">
    <location>
        <begin position="646"/>
        <end position="673"/>
    </location>
</feature>
<dbReference type="STRING" id="85066.A0A091E619"/>
<dbReference type="PROSITE" id="PS50888">
    <property type="entry name" value="BHLH"/>
    <property type="match status" value="1"/>
</dbReference>
<dbReference type="GO" id="GO:0005667">
    <property type="term" value="C:transcription regulator complex"/>
    <property type="evidence" value="ECO:0007669"/>
    <property type="project" value="TreeGrafter"/>
</dbReference>
<feature type="region of interest" description="Disordered" evidence="8">
    <location>
        <begin position="1"/>
        <end position="69"/>
    </location>
</feature>
<feature type="region of interest" description="Disordered" evidence="8">
    <location>
        <begin position="344"/>
        <end position="382"/>
    </location>
</feature>
<proteinExistence type="predicted"/>
<evidence type="ECO:0000256" key="5">
    <source>
        <dbReference type="ARBA" id="ARBA00023242"/>
    </source>
</evidence>
<keyword evidence="11" id="KW-1185">Reference proteome</keyword>
<dbReference type="GO" id="GO:0000785">
    <property type="term" value="C:chromatin"/>
    <property type="evidence" value="ECO:0007669"/>
    <property type="project" value="TreeGrafter"/>
</dbReference>
<evidence type="ECO:0000256" key="6">
    <source>
        <dbReference type="ARBA" id="ARBA00041064"/>
    </source>
</evidence>
<name>A0A091E619_CORBR</name>
<dbReference type="InterPro" id="IPR011598">
    <property type="entry name" value="bHLH_dom"/>
</dbReference>
<evidence type="ECO:0000256" key="4">
    <source>
        <dbReference type="ARBA" id="ARBA00023163"/>
    </source>
</evidence>
<evidence type="ECO:0000256" key="7">
    <source>
        <dbReference type="ARBA" id="ARBA00041234"/>
    </source>
</evidence>
<organism evidence="10 11">
    <name type="scientific">Corvus brachyrhynchos</name>
    <name type="common">American crow</name>
    <dbReference type="NCBI Taxonomy" id="85066"/>
    <lineage>
        <taxon>Eukaryota</taxon>
        <taxon>Metazoa</taxon>
        <taxon>Chordata</taxon>
        <taxon>Craniata</taxon>
        <taxon>Vertebrata</taxon>
        <taxon>Euteleostomi</taxon>
        <taxon>Archelosauria</taxon>
        <taxon>Archosauria</taxon>
        <taxon>Dinosauria</taxon>
        <taxon>Saurischia</taxon>
        <taxon>Theropoda</taxon>
        <taxon>Coelurosauria</taxon>
        <taxon>Aves</taxon>
        <taxon>Neognathae</taxon>
        <taxon>Neoaves</taxon>
        <taxon>Telluraves</taxon>
        <taxon>Australaves</taxon>
        <taxon>Passeriformes</taxon>
        <taxon>Corvoidea</taxon>
        <taxon>Corvidae</taxon>
        <taxon>Corvus</taxon>
    </lineage>
</organism>
<dbReference type="Proteomes" id="UP000052976">
    <property type="component" value="Unassembled WGS sequence"/>
</dbReference>
<evidence type="ECO:0000259" key="9">
    <source>
        <dbReference type="PROSITE" id="PS50888"/>
    </source>
</evidence>
<evidence type="ECO:0000256" key="2">
    <source>
        <dbReference type="ARBA" id="ARBA00023015"/>
    </source>
</evidence>
<comment type="subcellular location">
    <subcellularLocation>
        <location evidence="1">Nucleus</location>
    </subcellularLocation>
</comment>